<sequence length="135" mass="13966">MKAFLAAAALLAATLPLRAEEFISGVYAETPELCAKARGEGLGAVLEGGNVVLSARGIDGYEYHCDFVQVVKGTRTPGHVVLALCEEPGYAFPDTIAIFPRAEGQLQLTAQGDNGDESGGGNSGTFHLCEGVALP</sequence>
<gene>
    <name evidence="2" type="ORF">FQ775_20165</name>
</gene>
<reference evidence="2" key="1">
    <citation type="submission" date="2020-04" db="EMBL/GenBank/DDBJ databases">
        <title>Nitratireductor sp. nov. isolated from mangrove soil.</title>
        <authorList>
            <person name="Ye Y."/>
        </authorList>
    </citation>
    <scope>NUCLEOTIDE SEQUENCE</scope>
    <source>
        <strain evidence="2">SY7</strain>
    </source>
</reference>
<proteinExistence type="predicted"/>
<keyword evidence="3" id="KW-1185">Reference proteome</keyword>
<organism evidence="2 3">
    <name type="scientific">Nitratireductor mangrovi</name>
    <dbReference type="NCBI Taxonomy" id="2599600"/>
    <lineage>
        <taxon>Bacteria</taxon>
        <taxon>Pseudomonadati</taxon>
        <taxon>Pseudomonadota</taxon>
        <taxon>Alphaproteobacteria</taxon>
        <taxon>Hyphomicrobiales</taxon>
        <taxon>Phyllobacteriaceae</taxon>
        <taxon>Nitratireductor</taxon>
    </lineage>
</organism>
<dbReference type="OrthoDB" id="7948457at2"/>
<dbReference type="EMBL" id="CP042301">
    <property type="protein sequence ID" value="QDZ02500.1"/>
    <property type="molecule type" value="Genomic_DNA"/>
</dbReference>
<dbReference type="KEGG" id="niy:FQ775_20165"/>
<keyword evidence="1" id="KW-0732">Signal</keyword>
<feature type="chain" id="PRO_5023006188" evidence="1">
    <location>
        <begin position="20"/>
        <end position="135"/>
    </location>
</feature>
<name>A0A5B8L4A3_9HYPH</name>
<protein>
    <submittedName>
        <fullName evidence="2">Uncharacterized protein</fullName>
    </submittedName>
</protein>
<feature type="signal peptide" evidence="1">
    <location>
        <begin position="1"/>
        <end position="19"/>
    </location>
</feature>
<evidence type="ECO:0000313" key="2">
    <source>
        <dbReference type="EMBL" id="QDZ02500.1"/>
    </source>
</evidence>
<evidence type="ECO:0000256" key="1">
    <source>
        <dbReference type="SAM" id="SignalP"/>
    </source>
</evidence>
<dbReference type="RefSeq" id="WP_146301137.1">
    <property type="nucleotide sequence ID" value="NZ_CP042301.2"/>
</dbReference>
<evidence type="ECO:0000313" key="3">
    <source>
        <dbReference type="Proteomes" id="UP000321389"/>
    </source>
</evidence>
<accession>A0A5B8L4A3</accession>
<dbReference type="AlphaFoldDB" id="A0A5B8L4A3"/>
<dbReference type="Proteomes" id="UP000321389">
    <property type="component" value="Chromosome"/>
</dbReference>